<protein>
    <submittedName>
        <fullName evidence="1">Uncharacterized protein</fullName>
    </submittedName>
</protein>
<evidence type="ECO:0000313" key="1">
    <source>
        <dbReference type="EMBL" id="GAI27977.1"/>
    </source>
</evidence>
<accession>X1M8N0</accession>
<reference evidence="1" key="1">
    <citation type="journal article" date="2014" name="Front. Microbiol.">
        <title>High frequency of phylogenetically diverse reductive dehalogenase-homologous genes in deep subseafloor sedimentary metagenomes.</title>
        <authorList>
            <person name="Kawai M."/>
            <person name="Futagami T."/>
            <person name="Toyoda A."/>
            <person name="Takaki Y."/>
            <person name="Nishi S."/>
            <person name="Hori S."/>
            <person name="Arai W."/>
            <person name="Tsubouchi T."/>
            <person name="Morono Y."/>
            <person name="Uchiyama I."/>
            <person name="Ito T."/>
            <person name="Fujiyama A."/>
            <person name="Inagaki F."/>
            <person name="Takami H."/>
        </authorList>
    </citation>
    <scope>NUCLEOTIDE SEQUENCE</scope>
    <source>
        <strain evidence="1">Expedition CK06-06</strain>
    </source>
</reference>
<feature type="non-terminal residue" evidence="1">
    <location>
        <position position="107"/>
    </location>
</feature>
<gene>
    <name evidence="1" type="ORF">S06H3_34197</name>
</gene>
<comment type="caution">
    <text evidence="1">The sequence shown here is derived from an EMBL/GenBank/DDBJ whole genome shotgun (WGS) entry which is preliminary data.</text>
</comment>
<dbReference type="EMBL" id="BARV01020493">
    <property type="protein sequence ID" value="GAI27977.1"/>
    <property type="molecule type" value="Genomic_DNA"/>
</dbReference>
<sequence length="107" mass="12727">MDRTHWVMDYETLLNCFIAVFEDIKSKDREIFVIHKERNECLEFITFLERNILLEEWHVSFNGIGFDAQVTEHILENKEQLLEMSGEEVALFIYAKAQDTIQRQSEG</sequence>
<name>X1M8N0_9ZZZZ</name>
<organism evidence="1">
    <name type="scientific">marine sediment metagenome</name>
    <dbReference type="NCBI Taxonomy" id="412755"/>
    <lineage>
        <taxon>unclassified sequences</taxon>
        <taxon>metagenomes</taxon>
        <taxon>ecological metagenomes</taxon>
    </lineage>
</organism>
<dbReference type="AlphaFoldDB" id="X1M8N0"/>
<proteinExistence type="predicted"/>